<dbReference type="AlphaFoldDB" id="A0A0C5B9I1"/>
<reference evidence="19 21" key="2">
    <citation type="submission" date="2018-02" db="EMBL/GenBank/DDBJ databases">
        <title>Bacteriophage NCPPB3778 and a type I-E CRISPR drive the evolution of the US Biological Select Agent, Rathayibacter toxicus.</title>
        <authorList>
            <person name="Davis E.W.II."/>
            <person name="Tabima J.F."/>
            <person name="Weisberg A.J."/>
            <person name="Lopes L.D."/>
            <person name="Wiseman M.S."/>
            <person name="Wiseman M.S."/>
            <person name="Pupko T."/>
            <person name="Belcher M.S."/>
            <person name="Sechler A.J."/>
            <person name="Tancos M.A."/>
            <person name="Schroeder B.K."/>
            <person name="Murray T.D."/>
            <person name="Luster D.G."/>
            <person name="Schneider W.L."/>
            <person name="Rogers E."/>
            <person name="Andreote F.D."/>
            <person name="Grunwald N.J."/>
            <person name="Putnam M.L."/>
            <person name="Chang J.H."/>
        </authorList>
    </citation>
    <scope>NUCLEOTIDE SEQUENCE [LARGE SCALE GENOMIC DNA]</scope>
    <source>
        <strain evidence="19 21">FH99</strain>
    </source>
</reference>
<dbReference type="Pfam" id="PF01225">
    <property type="entry name" value="Mur_ligase"/>
    <property type="match status" value="1"/>
</dbReference>
<keyword evidence="8 14" id="KW-0067">ATP-binding</keyword>
<dbReference type="InterPro" id="IPR036615">
    <property type="entry name" value="Mur_ligase_C_dom_sf"/>
</dbReference>
<dbReference type="RefSeq" id="WP_027691962.1">
    <property type="nucleotide sequence ID" value="NZ_CP010848.1"/>
</dbReference>
<evidence type="ECO:0000256" key="7">
    <source>
        <dbReference type="ARBA" id="ARBA00022741"/>
    </source>
</evidence>
<feature type="binding site" evidence="14">
    <location>
        <begin position="121"/>
        <end position="127"/>
    </location>
    <ligand>
        <name>ATP</name>
        <dbReference type="ChEBI" id="CHEBI:30616"/>
    </ligand>
</feature>
<dbReference type="EMBL" id="PSWU01000007">
    <property type="protein sequence ID" value="PPI15126.1"/>
    <property type="molecule type" value="Genomic_DNA"/>
</dbReference>
<comment type="function">
    <text evidence="14">Cell wall formation.</text>
</comment>
<dbReference type="InterPro" id="IPR000713">
    <property type="entry name" value="Mur_ligase_N"/>
</dbReference>
<dbReference type="UniPathway" id="UPA00219"/>
<dbReference type="InterPro" id="IPR004101">
    <property type="entry name" value="Mur_ligase_C"/>
</dbReference>
<dbReference type="Pfam" id="PF02875">
    <property type="entry name" value="Mur_ligase_C"/>
    <property type="match status" value="1"/>
</dbReference>
<accession>A0A0C5B9I1</accession>
<evidence type="ECO:0000256" key="5">
    <source>
        <dbReference type="ARBA" id="ARBA00022598"/>
    </source>
</evidence>
<dbReference type="STRING" id="145458.APU90_01465"/>
<dbReference type="KEGG" id="rtx:TI83_05010"/>
<evidence type="ECO:0000259" key="16">
    <source>
        <dbReference type="Pfam" id="PF02875"/>
    </source>
</evidence>
<reference evidence="18 20" key="1">
    <citation type="submission" date="2015-04" db="EMBL/GenBank/DDBJ databases">
        <title>Draft genome sequence of Rathayibacter toxicus strain FH-142 (AKA 70134 or CS 32), a Western Australian isolate.</title>
        <authorList>
            <consortium name="Consortium for Microbial Forensics and Genomics (microFORGE)"/>
            <person name="Knight B.M."/>
            <person name="Roberts D.P."/>
            <person name="Lin D."/>
            <person name="Hari K."/>
            <person name="Fletcher J."/>
            <person name="Melcher U."/>
            <person name="Blagden T."/>
            <person name="Luster D.G."/>
            <person name="Sechler A.J."/>
            <person name="Schneider W.L."/>
            <person name="Winegar R.A."/>
        </authorList>
    </citation>
    <scope>NUCLEOTIDE SEQUENCE [LARGE SCALE GENOMIC DNA]</scope>
    <source>
        <strain evidence="18 20">FH142</strain>
    </source>
</reference>
<evidence type="ECO:0000256" key="1">
    <source>
        <dbReference type="ARBA" id="ARBA00004496"/>
    </source>
</evidence>
<feature type="domain" description="Mur ligase N-terminal catalytic" evidence="15">
    <location>
        <begin position="17"/>
        <end position="112"/>
    </location>
</feature>
<comment type="caution">
    <text evidence="18">The sequence shown here is derived from an EMBL/GenBank/DDBJ whole genome shotgun (WGS) entry which is preliminary data.</text>
</comment>
<evidence type="ECO:0000313" key="20">
    <source>
        <dbReference type="Proteomes" id="UP000052979"/>
    </source>
</evidence>
<dbReference type="Gene3D" id="3.40.50.720">
    <property type="entry name" value="NAD(P)-binding Rossmann-like Domain"/>
    <property type="match status" value="1"/>
</dbReference>
<dbReference type="InterPro" id="IPR005758">
    <property type="entry name" value="UDP-N-AcMur_Ala_ligase_MurC"/>
</dbReference>
<evidence type="ECO:0000256" key="10">
    <source>
        <dbReference type="ARBA" id="ARBA00022984"/>
    </source>
</evidence>
<keyword evidence="7 14" id="KW-0547">Nucleotide-binding</keyword>
<evidence type="ECO:0000256" key="12">
    <source>
        <dbReference type="ARBA" id="ARBA00023316"/>
    </source>
</evidence>
<dbReference type="GO" id="GO:0005524">
    <property type="term" value="F:ATP binding"/>
    <property type="evidence" value="ECO:0007669"/>
    <property type="project" value="UniProtKB-UniRule"/>
</dbReference>
<dbReference type="KEGG" id="rtc:APU90_01465"/>
<dbReference type="SUPFAM" id="SSF53244">
    <property type="entry name" value="MurD-like peptide ligases, peptide-binding domain"/>
    <property type="match status" value="1"/>
</dbReference>
<name>A0A0C5B9I1_9MICO</name>
<dbReference type="SUPFAM" id="SSF51984">
    <property type="entry name" value="MurCD N-terminal domain"/>
    <property type="match status" value="1"/>
</dbReference>
<dbReference type="EC" id="6.3.2.8" evidence="3 14"/>
<dbReference type="InterPro" id="IPR050061">
    <property type="entry name" value="MurCDEF_pg_biosynth"/>
</dbReference>
<dbReference type="eggNOG" id="COG0773">
    <property type="taxonomic scope" value="Bacteria"/>
</dbReference>
<dbReference type="SUPFAM" id="SSF53623">
    <property type="entry name" value="MurD-like peptide ligases, catalytic domain"/>
    <property type="match status" value="1"/>
</dbReference>
<keyword evidence="11 14" id="KW-0131">Cell cycle</keyword>
<dbReference type="PATRIC" id="fig|145458.7.peg.1155"/>
<evidence type="ECO:0000256" key="3">
    <source>
        <dbReference type="ARBA" id="ARBA00012211"/>
    </source>
</evidence>
<keyword evidence="9 14" id="KW-0133">Cell shape</keyword>
<sequence length="470" mass="49739">MITPDLGINVPDEFGSIHFIGIGGSGMSGIARLFHNTGHRVTGSDVRESHSIEQLRELGIPVAIGHDAAHLGDAEVVVVTSALWPDNPEYLVAHERGVPVLHRSQALASLTRDCRLVAVAGAHGKTTSTGMIVTGLLGIGADPSFVNGGIIEGIATSSAAGNGNIFVIEADESDGSFLLYDTAVALITNVDPDHLDHYGSLEAFEDAFLAFASKARELVVVSSDDPGAVRVSQRLVGKRVLTFGEAEGADVRVVDLALVGAVGFVIEYEGRRYPTQLRIPGRHNAINAAGAFAVLVGLGSDPTASLEAIAAFGGTERRFEMHGSVRGVSVYDDYAHHPTEVAVALAAARTVIGSGRIIAVHQPHLYSRTRLFAREFAEALERHADETVVLDVYGAREDPEPGVTGALVSEKFADPARVRFLADWQDVSRHVATIARDGDCVITLGCGDVYRIIPQLLESLRAGEDTAVAP</sequence>
<comment type="pathway">
    <text evidence="2 14">Cell wall biogenesis; peptidoglycan biosynthesis.</text>
</comment>
<dbReference type="Gene3D" id="3.90.190.20">
    <property type="entry name" value="Mur ligase, C-terminal domain"/>
    <property type="match status" value="1"/>
</dbReference>
<comment type="catalytic activity">
    <reaction evidence="13 14">
        <text>UDP-N-acetyl-alpha-D-muramate + L-alanine + ATP = UDP-N-acetyl-alpha-D-muramoyl-L-alanine + ADP + phosphate + H(+)</text>
        <dbReference type="Rhea" id="RHEA:23372"/>
        <dbReference type="ChEBI" id="CHEBI:15378"/>
        <dbReference type="ChEBI" id="CHEBI:30616"/>
        <dbReference type="ChEBI" id="CHEBI:43474"/>
        <dbReference type="ChEBI" id="CHEBI:57972"/>
        <dbReference type="ChEBI" id="CHEBI:70757"/>
        <dbReference type="ChEBI" id="CHEBI:83898"/>
        <dbReference type="ChEBI" id="CHEBI:456216"/>
        <dbReference type="EC" id="6.3.2.8"/>
    </reaction>
</comment>
<dbReference type="InterPro" id="IPR036565">
    <property type="entry name" value="Mur-like_cat_sf"/>
</dbReference>
<protein>
    <recommendedName>
        <fullName evidence="3 14">UDP-N-acetylmuramate--L-alanine ligase</fullName>
        <ecNumber evidence="3 14">6.3.2.8</ecNumber>
    </recommendedName>
    <alternativeName>
        <fullName evidence="14">UDP-N-acetylmuramoyl-L-alanine synthetase</fullName>
    </alternativeName>
</protein>
<dbReference type="GO" id="GO:0008360">
    <property type="term" value="P:regulation of cell shape"/>
    <property type="evidence" value="ECO:0007669"/>
    <property type="project" value="UniProtKB-KW"/>
</dbReference>
<dbReference type="OrthoDB" id="9804126at2"/>
<comment type="similarity">
    <text evidence="14">Belongs to the MurCDEF family.</text>
</comment>
<evidence type="ECO:0000256" key="14">
    <source>
        <dbReference type="HAMAP-Rule" id="MF_00046"/>
    </source>
</evidence>
<evidence type="ECO:0000256" key="2">
    <source>
        <dbReference type="ARBA" id="ARBA00004752"/>
    </source>
</evidence>
<gene>
    <name evidence="14 19" type="primary">murC</name>
    <name evidence="19" type="ORF">C5C51_04780</name>
    <name evidence="18" type="ORF">VT73_09430</name>
</gene>
<dbReference type="InterPro" id="IPR013221">
    <property type="entry name" value="Mur_ligase_cen"/>
</dbReference>
<dbReference type="GO" id="GO:0008763">
    <property type="term" value="F:UDP-N-acetylmuramate-L-alanine ligase activity"/>
    <property type="evidence" value="ECO:0007669"/>
    <property type="project" value="UniProtKB-UniRule"/>
</dbReference>
<dbReference type="GO" id="GO:0009252">
    <property type="term" value="P:peptidoglycan biosynthetic process"/>
    <property type="evidence" value="ECO:0007669"/>
    <property type="project" value="UniProtKB-UniRule"/>
</dbReference>
<dbReference type="Gene3D" id="3.40.1190.10">
    <property type="entry name" value="Mur-like, catalytic domain"/>
    <property type="match status" value="1"/>
</dbReference>
<dbReference type="PANTHER" id="PTHR43445:SF3">
    <property type="entry name" value="UDP-N-ACETYLMURAMATE--L-ALANINE LIGASE"/>
    <property type="match status" value="1"/>
</dbReference>
<dbReference type="HAMAP" id="MF_00046">
    <property type="entry name" value="MurC"/>
    <property type="match status" value="1"/>
</dbReference>
<feature type="domain" description="Mur ligase central" evidence="17">
    <location>
        <begin position="119"/>
        <end position="294"/>
    </location>
</feature>
<keyword evidence="4 14" id="KW-0963">Cytoplasm</keyword>
<evidence type="ECO:0000313" key="18">
    <source>
        <dbReference type="EMBL" id="KKM44705.1"/>
    </source>
</evidence>
<evidence type="ECO:0000256" key="9">
    <source>
        <dbReference type="ARBA" id="ARBA00022960"/>
    </source>
</evidence>
<evidence type="ECO:0000256" key="11">
    <source>
        <dbReference type="ARBA" id="ARBA00023306"/>
    </source>
</evidence>
<comment type="subcellular location">
    <subcellularLocation>
        <location evidence="1 14">Cytoplasm</location>
    </subcellularLocation>
</comment>
<feature type="domain" description="Mur ligase C-terminal" evidence="16">
    <location>
        <begin position="317"/>
        <end position="447"/>
    </location>
</feature>
<dbReference type="GO" id="GO:0005737">
    <property type="term" value="C:cytoplasm"/>
    <property type="evidence" value="ECO:0007669"/>
    <property type="project" value="UniProtKB-SubCell"/>
</dbReference>
<evidence type="ECO:0000259" key="17">
    <source>
        <dbReference type="Pfam" id="PF08245"/>
    </source>
</evidence>
<dbReference type="Proteomes" id="UP000052979">
    <property type="component" value="Unassembled WGS sequence"/>
</dbReference>
<evidence type="ECO:0000256" key="8">
    <source>
        <dbReference type="ARBA" id="ARBA00022840"/>
    </source>
</evidence>
<dbReference type="Proteomes" id="UP000237966">
    <property type="component" value="Unassembled WGS sequence"/>
</dbReference>
<evidence type="ECO:0000256" key="4">
    <source>
        <dbReference type="ARBA" id="ARBA00022490"/>
    </source>
</evidence>
<dbReference type="GO" id="GO:0051301">
    <property type="term" value="P:cell division"/>
    <property type="evidence" value="ECO:0007669"/>
    <property type="project" value="UniProtKB-KW"/>
</dbReference>
<dbReference type="GeneID" id="93667357"/>
<dbReference type="GO" id="GO:0071555">
    <property type="term" value="P:cell wall organization"/>
    <property type="evidence" value="ECO:0007669"/>
    <property type="project" value="UniProtKB-KW"/>
</dbReference>
<evidence type="ECO:0000259" key="15">
    <source>
        <dbReference type="Pfam" id="PF01225"/>
    </source>
</evidence>
<dbReference type="EMBL" id="LBFI01000053">
    <property type="protein sequence ID" value="KKM44705.1"/>
    <property type="molecule type" value="Genomic_DNA"/>
</dbReference>
<keyword evidence="12 14" id="KW-0961">Cell wall biogenesis/degradation</keyword>
<dbReference type="Pfam" id="PF08245">
    <property type="entry name" value="Mur_ligase_M"/>
    <property type="match status" value="1"/>
</dbReference>
<dbReference type="PANTHER" id="PTHR43445">
    <property type="entry name" value="UDP-N-ACETYLMURAMATE--L-ALANINE LIGASE-RELATED"/>
    <property type="match status" value="1"/>
</dbReference>
<dbReference type="NCBIfam" id="TIGR01082">
    <property type="entry name" value="murC"/>
    <property type="match status" value="1"/>
</dbReference>
<keyword evidence="5 14" id="KW-0436">Ligase</keyword>
<evidence type="ECO:0000256" key="6">
    <source>
        <dbReference type="ARBA" id="ARBA00022618"/>
    </source>
</evidence>
<evidence type="ECO:0000313" key="21">
    <source>
        <dbReference type="Proteomes" id="UP000237966"/>
    </source>
</evidence>
<keyword evidence="10 14" id="KW-0573">Peptidoglycan synthesis</keyword>
<evidence type="ECO:0000313" key="19">
    <source>
        <dbReference type="EMBL" id="PPI15126.1"/>
    </source>
</evidence>
<organism evidence="18 20">
    <name type="scientific">Rathayibacter toxicus</name>
    <dbReference type="NCBI Taxonomy" id="145458"/>
    <lineage>
        <taxon>Bacteria</taxon>
        <taxon>Bacillati</taxon>
        <taxon>Actinomycetota</taxon>
        <taxon>Actinomycetes</taxon>
        <taxon>Micrococcales</taxon>
        <taxon>Microbacteriaceae</taxon>
        <taxon>Rathayibacter</taxon>
    </lineage>
</organism>
<evidence type="ECO:0000256" key="13">
    <source>
        <dbReference type="ARBA" id="ARBA00047833"/>
    </source>
</evidence>
<proteinExistence type="inferred from homology"/>
<keyword evidence="20" id="KW-1185">Reference proteome</keyword>
<keyword evidence="6 14" id="KW-0132">Cell division</keyword>